<accession>A0A2H3C7Q2</accession>
<gene>
    <name evidence="2" type="ORF">ARMSODRAFT_1012530</name>
</gene>
<evidence type="ECO:0000313" key="2">
    <source>
        <dbReference type="EMBL" id="PBK77364.1"/>
    </source>
</evidence>
<evidence type="ECO:0000313" key="3">
    <source>
        <dbReference type="Proteomes" id="UP000218334"/>
    </source>
</evidence>
<reference evidence="3" key="1">
    <citation type="journal article" date="2017" name="Nat. Ecol. Evol.">
        <title>Genome expansion and lineage-specific genetic innovations in the forest pathogenic fungi Armillaria.</title>
        <authorList>
            <person name="Sipos G."/>
            <person name="Prasanna A.N."/>
            <person name="Walter M.C."/>
            <person name="O'Connor E."/>
            <person name="Balint B."/>
            <person name="Krizsan K."/>
            <person name="Kiss B."/>
            <person name="Hess J."/>
            <person name="Varga T."/>
            <person name="Slot J."/>
            <person name="Riley R."/>
            <person name="Boka B."/>
            <person name="Rigling D."/>
            <person name="Barry K."/>
            <person name="Lee J."/>
            <person name="Mihaltcheva S."/>
            <person name="LaButti K."/>
            <person name="Lipzen A."/>
            <person name="Waldron R."/>
            <person name="Moloney N.M."/>
            <person name="Sperisen C."/>
            <person name="Kredics L."/>
            <person name="Vagvoelgyi C."/>
            <person name="Patrignani A."/>
            <person name="Fitzpatrick D."/>
            <person name="Nagy I."/>
            <person name="Doyle S."/>
            <person name="Anderson J.B."/>
            <person name="Grigoriev I.V."/>
            <person name="Gueldener U."/>
            <person name="Muensterkoetter M."/>
            <person name="Nagy L.G."/>
        </authorList>
    </citation>
    <scope>NUCLEOTIDE SEQUENCE [LARGE SCALE GENOMIC DNA]</scope>
    <source>
        <strain evidence="3">28-4</strain>
    </source>
</reference>
<proteinExistence type="predicted"/>
<dbReference type="Proteomes" id="UP000218334">
    <property type="component" value="Unassembled WGS sequence"/>
</dbReference>
<dbReference type="AlphaFoldDB" id="A0A2H3C7Q2"/>
<feature type="transmembrane region" description="Helical" evidence="1">
    <location>
        <begin position="38"/>
        <end position="56"/>
    </location>
</feature>
<sequence length="229" mass="25856">MVLASATAATANGSPILPPSLPVVVDDARKTMVRRSPFYCIILITSLFISSCYWQPFSLDTPLTNPWAENITTYSHALTASLSSLPHRAQMPTTIRAVDRCWCDLSSGAFFEPFNMSRWEHNTVNRLKDDLERQWKAESANATNDIAQMNEDFSPSDTSRNIMESIWSMITRSSSVSSDHHPSPVVADTFTNDYATPDAEAKHSLFRQQYDLRRYGVDMTIDFSWSDNK</sequence>
<keyword evidence="1" id="KW-0812">Transmembrane</keyword>
<organism evidence="2 3">
    <name type="scientific">Armillaria solidipes</name>
    <dbReference type="NCBI Taxonomy" id="1076256"/>
    <lineage>
        <taxon>Eukaryota</taxon>
        <taxon>Fungi</taxon>
        <taxon>Dikarya</taxon>
        <taxon>Basidiomycota</taxon>
        <taxon>Agaricomycotina</taxon>
        <taxon>Agaricomycetes</taxon>
        <taxon>Agaricomycetidae</taxon>
        <taxon>Agaricales</taxon>
        <taxon>Marasmiineae</taxon>
        <taxon>Physalacriaceae</taxon>
        <taxon>Armillaria</taxon>
    </lineage>
</organism>
<dbReference type="STRING" id="1076256.A0A2H3C7Q2"/>
<name>A0A2H3C7Q2_9AGAR</name>
<protein>
    <submittedName>
        <fullName evidence="2">Uncharacterized protein</fullName>
    </submittedName>
</protein>
<keyword evidence="1" id="KW-0472">Membrane</keyword>
<evidence type="ECO:0000256" key="1">
    <source>
        <dbReference type="SAM" id="Phobius"/>
    </source>
</evidence>
<keyword evidence="3" id="KW-1185">Reference proteome</keyword>
<dbReference type="EMBL" id="KZ293416">
    <property type="protein sequence ID" value="PBK77364.1"/>
    <property type="molecule type" value="Genomic_DNA"/>
</dbReference>
<keyword evidence="1" id="KW-1133">Transmembrane helix</keyword>